<evidence type="ECO:0000256" key="1">
    <source>
        <dbReference type="SAM" id="SignalP"/>
    </source>
</evidence>
<protein>
    <recommendedName>
        <fullName evidence="4">Lipoprotein</fullName>
    </recommendedName>
</protein>
<dbReference type="OrthoDB" id="8238109at2"/>
<comment type="caution">
    <text evidence="2">The sequence shown here is derived from an EMBL/GenBank/DDBJ whole genome shotgun (WGS) entry which is preliminary data.</text>
</comment>
<feature type="signal peptide" evidence="1">
    <location>
        <begin position="1"/>
        <end position="20"/>
    </location>
</feature>
<evidence type="ECO:0008006" key="4">
    <source>
        <dbReference type="Google" id="ProtNLM"/>
    </source>
</evidence>
<dbReference type="RefSeq" id="WP_133316163.1">
    <property type="nucleotide sequence ID" value="NZ_SMTL01000002.1"/>
</dbReference>
<dbReference type="AlphaFoldDB" id="A0A4R5UKI1"/>
<reference evidence="2 3" key="1">
    <citation type="submission" date="2019-03" db="EMBL/GenBank/DDBJ databases">
        <title>Rhizobium sp. nov., an bacterium isolated from biocrust in Mu Us Desert.</title>
        <authorList>
            <person name="Lixiong L."/>
        </authorList>
    </citation>
    <scope>NUCLEOTIDE SEQUENCE [LARGE SCALE GENOMIC DNA]</scope>
    <source>
        <strain evidence="2 3">SPY-1</strain>
    </source>
</reference>
<evidence type="ECO:0000313" key="2">
    <source>
        <dbReference type="EMBL" id="TDK37396.1"/>
    </source>
</evidence>
<dbReference type="Proteomes" id="UP000295238">
    <property type="component" value="Unassembled WGS sequence"/>
</dbReference>
<dbReference type="EMBL" id="SMTL01000002">
    <property type="protein sequence ID" value="TDK37396.1"/>
    <property type="molecule type" value="Genomic_DNA"/>
</dbReference>
<gene>
    <name evidence="2" type="ORF">E2F50_11055</name>
</gene>
<accession>A0A4R5UKI1</accession>
<organism evidence="2 3">
    <name type="scientific">Rhizobium deserti</name>
    <dbReference type="NCBI Taxonomy" id="2547961"/>
    <lineage>
        <taxon>Bacteria</taxon>
        <taxon>Pseudomonadati</taxon>
        <taxon>Pseudomonadota</taxon>
        <taxon>Alphaproteobacteria</taxon>
        <taxon>Hyphomicrobiales</taxon>
        <taxon>Rhizobiaceae</taxon>
        <taxon>Rhizobium/Agrobacterium group</taxon>
        <taxon>Rhizobium</taxon>
    </lineage>
</organism>
<sequence>MNRRVIASTAIFALALSACTTVSVSQSPIASRWVGHSAGEFFAKYSPPLSDTDSGSTTVYNWRGGYNRIKLQNGSTARVSCTAKITVSQDYVIRDIEIISDRPGANGPSYCTELLTAA</sequence>
<proteinExistence type="predicted"/>
<name>A0A4R5UKI1_9HYPH</name>
<feature type="chain" id="PRO_5020814043" description="Lipoprotein" evidence="1">
    <location>
        <begin position="21"/>
        <end position="118"/>
    </location>
</feature>
<keyword evidence="1" id="KW-0732">Signal</keyword>
<evidence type="ECO:0000313" key="3">
    <source>
        <dbReference type="Proteomes" id="UP000295238"/>
    </source>
</evidence>
<keyword evidence="3" id="KW-1185">Reference proteome</keyword>
<dbReference type="PROSITE" id="PS51257">
    <property type="entry name" value="PROKAR_LIPOPROTEIN"/>
    <property type="match status" value="1"/>
</dbReference>